<evidence type="ECO:0000256" key="1">
    <source>
        <dbReference type="ARBA" id="ARBA00004651"/>
    </source>
</evidence>
<feature type="transmembrane region" description="Helical" evidence="12">
    <location>
        <begin position="446"/>
        <end position="471"/>
    </location>
</feature>
<dbReference type="GO" id="GO:0015293">
    <property type="term" value="F:symporter activity"/>
    <property type="evidence" value="ECO:0007669"/>
    <property type="project" value="TreeGrafter"/>
</dbReference>
<dbReference type="PANTHER" id="PTHR42985:SF40">
    <property type="entry name" value="LD47995P-RELATED"/>
    <property type="match status" value="1"/>
</dbReference>
<evidence type="ECO:0000256" key="2">
    <source>
        <dbReference type="ARBA" id="ARBA00006434"/>
    </source>
</evidence>
<keyword evidence="9 12" id="KW-0472">Membrane</keyword>
<accession>A0A8S4N9H4</accession>
<dbReference type="InterPro" id="IPR001734">
    <property type="entry name" value="Na/solute_symporter"/>
</dbReference>
<feature type="transmembrane region" description="Helical" evidence="12">
    <location>
        <begin position="310"/>
        <end position="334"/>
    </location>
</feature>
<feature type="transmembrane region" description="Helical" evidence="12">
    <location>
        <begin position="221"/>
        <end position="245"/>
    </location>
</feature>
<gene>
    <name evidence="13" type="ORF">OFUS_LOCUS4778</name>
</gene>
<evidence type="ECO:0000256" key="11">
    <source>
        <dbReference type="RuleBase" id="RU362091"/>
    </source>
</evidence>
<keyword evidence="4" id="KW-1003">Cell membrane</keyword>
<dbReference type="Proteomes" id="UP000749559">
    <property type="component" value="Unassembled WGS sequence"/>
</dbReference>
<feature type="transmembrane region" description="Helical" evidence="12">
    <location>
        <begin position="283"/>
        <end position="304"/>
    </location>
</feature>
<evidence type="ECO:0000256" key="8">
    <source>
        <dbReference type="ARBA" id="ARBA00023065"/>
    </source>
</evidence>
<evidence type="ECO:0008006" key="15">
    <source>
        <dbReference type="Google" id="ProtNLM"/>
    </source>
</evidence>
<feature type="transmembrane region" description="Helical" evidence="12">
    <location>
        <begin position="341"/>
        <end position="364"/>
    </location>
</feature>
<feature type="transmembrane region" description="Helical" evidence="12">
    <location>
        <begin position="55"/>
        <end position="74"/>
    </location>
</feature>
<feature type="transmembrane region" description="Helical" evidence="12">
    <location>
        <begin position="175"/>
        <end position="201"/>
    </location>
</feature>
<evidence type="ECO:0000256" key="6">
    <source>
        <dbReference type="ARBA" id="ARBA00022989"/>
    </source>
</evidence>
<reference evidence="13" key="1">
    <citation type="submission" date="2022-03" db="EMBL/GenBank/DDBJ databases">
        <authorList>
            <person name="Martin C."/>
        </authorList>
    </citation>
    <scope>NUCLEOTIDE SEQUENCE</scope>
</reference>
<dbReference type="Pfam" id="PF00474">
    <property type="entry name" value="SSF"/>
    <property type="match status" value="1"/>
</dbReference>
<dbReference type="Gene3D" id="1.20.1730.10">
    <property type="entry name" value="Sodium/glucose cotransporter"/>
    <property type="match status" value="1"/>
</dbReference>
<feature type="transmembrane region" description="Helical" evidence="12">
    <location>
        <begin position="136"/>
        <end position="154"/>
    </location>
</feature>
<evidence type="ECO:0000313" key="14">
    <source>
        <dbReference type="Proteomes" id="UP000749559"/>
    </source>
</evidence>
<dbReference type="PANTHER" id="PTHR42985">
    <property type="entry name" value="SODIUM-COUPLED MONOCARBOXYLATE TRANSPORTER"/>
    <property type="match status" value="1"/>
</dbReference>
<sequence>MIWLVVTGVSIGLLVTALVYVPIYHGLKLTSVFELVYISVNLYASSVTLTQVSRLPFWGTVILNGVVCMLYTSVGGIKAVLWADTLQIGLMFCGCLAIIAQGSINLGGLDEVFRIAADHGRIEFDELSPDPRTRHTVWGMIFGMGLLYSAMFSSNQHFVQRYLTLNTNRKAQGSLYINVVIAWIVISMCCLVGVVMFASYASCDPMKLGHVDIPDKMIGHFVMDLFGSLKGMPGLFIVTVTAAAMSTMSSGQNALAAVYLEDVTKPIYTAVHKTPMTEAFATNITKCFGVFFGLATIAVTFILAEAKDTLLIIFWKLFGILGGPLFGMFTIGILCPCANAWGAAAGLVSSLGILIWINAGVLMFKIRPNNLPTDISGCIVNASEYYNKTTASEFLDIVTSGYLNLTQTGHPFELNTSFSSVTDGVLTLDVELSKESGIFYLYNVSYVWYTLIALIVTFAVGLPVSLLAACVTGKYKAEDLDERLFWSVFKQLSGCCRSKKSTTKNGSVSTTVFVENQTFDNGENQYRKTQNTQGIANKGFFDSNRL</sequence>
<evidence type="ECO:0000256" key="12">
    <source>
        <dbReference type="SAM" id="Phobius"/>
    </source>
</evidence>
<keyword evidence="8" id="KW-0406">Ion transport</keyword>
<keyword evidence="3" id="KW-0813">Transport</keyword>
<evidence type="ECO:0000256" key="4">
    <source>
        <dbReference type="ARBA" id="ARBA00022475"/>
    </source>
</evidence>
<dbReference type="EMBL" id="CAIIXF020000002">
    <property type="protein sequence ID" value="CAH1777779.1"/>
    <property type="molecule type" value="Genomic_DNA"/>
</dbReference>
<evidence type="ECO:0000256" key="10">
    <source>
        <dbReference type="ARBA" id="ARBA00023201"/>
    </source>
</evidence>
<dbReference type="AlphaFoldDB" id="A0A8S4N9H4"/>
<dbReference type="OrthoDB" id="6132759at2759"/>
<organism evidence="13 14">
    <name type="scientific">Owenia fusiformis</name>
    <name type="common">Polychaete worm</name>
    <dbReference type="NCBI Taxonomy" id="6347"/>
    <lineage>
        <taxon>Eukaryota</taxon>
        <taxon>Metazoa</taxon>
        <taxon>Spiralia</taxon>
        <taxon>Lophotrochozoa</taxon>
        <taxon>Annelida</taxon>
        <taxon>Polychaeta</taxon>
        <taxon>Sedentaria</taxon>
        <taxon>Canalipalpata</taxon>
        <taxon>Sabellida</taxon>
        <taxon>Oweniida</taxon>
        <taxon>Oweniidae</taxon>
        <taxon>Owenia</taxon>
    </lineage>
</organism>
<keyword evidence="14" id="KW-1185">Reference proteome</keyword>
<evidence type="ECO:0000256" key="7">
    <source>
        <dbReference type="ARBA" id="ARBA00023053"/>
    </source>
</evidence>
<proteinExistence type="inferred from homology"/>
<keyword evidence="7" id="KW-0915">Sodium</keyword>
<evidence type="ECO:0000256" key="5">
    <source>
        <dbReference type="ARBA" id="ARBA00022692"/>
    </source>
</evidence>
<feature type="transmembrane region" description="Helical" evidence="12">
    <location>
        <begin position="86"/>
        <end position="104"/>
    </location>
</feature>
<dbReference type="InterPro" id="IPR038377">
    <property type="entry name" value="Na/Glc_symporter_sf"/>
</dbReference>
<protein>
    <recommendedName>
        <fullName evidence="15">Sodium-coupled monocarboxylate transporter 1</fullName>
    </recommendedName>
</protein>
<dbReference type="GO" id="GO:0005886">
    <property type="term" value="C:plasma membrane"/>
    <property type="evidence" value="ECO:0007669"/>
    <property type="project" value="UniProtKB-SubCell"/>
</dbReference>
<evidence type="ECO:0000313" key="13">
    <source>
        <dbReference type="EMBL" id="CAH1777779.1"/>
    </source>
</evidence>
<dbReference type="InterPro" id="IPR051163">
    <property type="entry name" value="Sodium:Solute_Symporter_SSF"/>
</dbReference>
<evidence type="ECO:0000256" key="3">
    <source>
        <dbReference type="ARBA" id="ARBA00022448"/>
    </source>
</evidence>
<comment type="similarity">
    <text evidence="2 11">Belongs to the sodium:solute symporter (SSF) (TC 2.A.21) family.</text>
</comment>
<keyword evidence="5 12" id="KW-0812">Transmembrane</keyword>
<evidence type="ECO:0000256" key="9">
    <source>
        <dbReference type="ARBA" id="ARBA00023136"/>
    </source>
</evidence>
<feature type="transmembrane region" description="Helical" evidence="12">
    <location>
        <begin position="6"/>
        <end position="24"/>
    </location>
</feature>
<keyword evidence="10" id="KW-0739">Sodium transport</keyword>
<comment type="subcellular location">
    <subcellularLocation>
        <location evidence="1">Cell membrane</location>
        <topology evidence="1">Multi-pass membrane protein</topology>
    </subcellularLocation>
</comment>
<comment type="caution">
    <text evidence="13">The sequence shown here is derived from an EMBL/GenBank/DDBJ whole genome shotgun (WGS) entry which is preliminary data.</text>
</comment>
<keyword evidence="6 12" id="KW-1133">Transmembrane helix</keyword>
<dbReference type="GO" id="GO:0006814">
    <property type="term" value="P:sodium ion transport"/>
    <property type="evidence" value="ECO:0007669"/>
    <property type="project" value="UniProtKB-KW"/>
</dbReference>
<name>A0A8S4N9H4_OWEFU</name>
<dbReference type="PROSITE" id="PS50283">
    <property type="entry name" value="NA_SOLUT_SYMP_3"/>
    <property type="match status" value="1"/>
</dbReference>